<keyword evidence="1" id="KW-0808">Transferase</keyword>
<name>A0AAD7XP07_9STRA</name>
<protein>
    <recommendedName>
        <fullName evidence="3">UBC core domain-containing protein</fullName>
    </recommendedName>
</protein>
<organism evidence="4 5">
    <name type="scientific">Chrysophaeum taylorii</name>
    <dbReference type="NCBI Taxonomy" id="2483200"/>
    <lineage>
        <taxon>Eukaryota</taxon>
        <taxon>Sar</taxon>
        <taxon>Stramenopiles</taxon>
        <taxon>Ochrophyta</taxon>
        <taxon>Pelagophyceae</taxon>
        <taxon>Pelagomonadales</taxon>
        <taxon>Pelagomonadaceae</taxon>
        <taxon>Chrysophaeum</taxon>
    </lineage>
</organism>
<evidence type="ECO:0000256" key="2">
    <source>
        <dbReference type="ARBA" id="ARBA00022786"/>
    </source>
</evidence>
<keyword evidence="5" id="KW-1185">Reference proteome</keyword>
<comment type="caution">
    <text evidence="4">The sequence shown here is derived from an EMBL/GenBank/DDBJ whole genome shotgun (WGS) entry which is preliminary data.</text>
</comment>
<gene>
    <name evidence="4" type="ORF">CTAYLR_005764</name>
</gene>
<dbReference type="PANTHER" id="PTHR46116:SF15">
    <property type="entry name" value="(E3-INDEPENDENT) E2 UBIQUITIN-CONJUGATING ENZYME"/>
    <property type="match status" value="1"/>
</dbReference>
<dbReference type="InterPro" id="IPR000608">
    <property type="entry name" value="UBC"/>
</dbReference>
<evidence type="ECO:0000256" key="1">
    <source>
        <dbReference type="ARBA" id="ARBA00022679"/>
    </source>
</evidence>
<dbReference type="PROSITE" id="PS50330">
    <property type="entry name" value="UIM"/>
    <property type="match status" value="1"/>
</dbReference>
<evidence type="ECO:0000259" key="3">
    <source>
        <dbReference type="PROSITE" id="PS50127"/>
    </source>
</evidence>
<dbReference type="SUPFAM" id="SSF54495">
    <property type="entry name" value="UBC-like"/>
    <property type="match status" value="1"/>
</dbReference>
<dbReference type="EMBL" id="JAQMWT010000203">
    <property type="protein sequence ID" value="KAJ8607610.1"/>
    <property type="molecule type" value="Genomic_DNA"/>
</dbReference>
<dbReference type="SMART" id="SM00212">
    <property type="entry name" value="UBCc"/>
    <property type="match status" value="1"/>
</dbReference>
<dbReference type="Pfam" id="PF00179">
    <property type="entry name" value="UQ_con"/>
    <property type="match status" value="1"/>
</dbReference>
<dbReference type="Proteomes" id="UP001230188">
    <property type="component" value="Unassembled WGS sequence"/>
</dbReference>
<dbReference type="PANTHER" id="PTHR46116">
    <property type="entry name" value="(E3-INDEPENDENT) E2 UBIQUITIN-CONJUGATING ENZYME"/>
    <property type="match status" value="1"/>
</dbReference>
<feature type="domain" description="UBC core" evidence="3">
    <location>
        <begin position="509"/>
        <end position="664"/>
    </location>
</feature>
<dbReference type="CDD" id="cd23837">
    <property type="entry name" value="UBCc_UBE2O"/>
    <property type="match status" value="1"/>
</dbReference>
<accession>A0AAD7XP07</accession>
<dbReference type="PROSITE" id="PS50127">
    <property type="entry name" value="UBC_2"/>
    <property type="match status" value="1"/>
</dbReference>
<dbReference type="InterPro" id="IPR003903">
    <property type="entry name" value="UIM_dom"/>
</dbReference>
<evidence type="ECO:0000313" key="4">
    <source>
        <dbReference type="EMBL" id="KAJ8607610.1"/>
    </source>
</evidence>
<evidence type="ECO:0000313" key="5">
    <source>
        <dbReference type="Proteomes" id="UP001230188"/>
    </source>
</evidence>
<proteinExistence type="predicted"/>
<dbReference type="AlphaFoldDB" id="A0AAD7XP07"/>
<keyword evidence="2" id="KW-0833">Ubl conjugation pathway</keyword>
<dbReference type="GO" id="GO:0061631">
    <property type="term" value="F:ubiquitin conjugating enzyme activity"/>
    <property type="evidence" value="ECO:0007669"/>
    <property type="project" value="TreeGrafter"/>
</dbReference>
<reference evidence="4" key="1">
    <citation type="submission" date="2023-01" db="EMBL/GenBank/DDBJ databases">
        <title>Metagenome sequencing of chrysophaentin producing Chrysophaeum taylorii.</title>
        <authorList>
            <person name="Davison J."/>
            <person name="Bewley C."/>
        </authorList>
    </citation>
    <scope>NUCLEOTIDE SEQUENCE</scope>
    <source>
        <strain evidence="4">NIES-1699</strain>
    </source>
</reference>
<sequence length="722" mass="81093">MAPRRRRNQRRGRPAPSEAEIAAACAKIKSDHPEFGVKRVHGELLKREPLWRISERRIQKILRANRPQLYPEDCVCLSKRREQIGWVVREDDDPPPGTCSVQWLENYDPVLEKTSNLLCLDRTLVPGDVVASRVGKLGTVTKVRVEIESKKKFVQDLEPVGTARLGDCVVHGRWIGRVSGACYDLTLSNGTKISGENVEILEDNFDELCPFFLNQKVVHRKKRRTVQKIELNQLGVSWVAWGPGTSDDNIPPPPWISPPIRVAFPVPLRVGDYSAAGPQVLRTRTSCLVRWDDDSESWDSSLNLVPRQLGEHDFLPEDLVVAEDRDEIGRVTEVYDDRTVMVKWKDETQRLSAYELSLHPLNLGPGDIVLRAAPGAGRSGEIVTTEDGELRVLAVPDDDLAQAIRLSLSEEEEEMRLGIVIRATHGKFLIEWLDGSTSTEDPENLLAVPDHSSTTTYYDDDEEEEEAVDVDVAASEEPVLPEEEDGDAAFEVVESLPSDHAFASRERRELPLSIVKRLWSQLKKIPEGIIVRAFESRSDLLRVLIWGPDGTPYEKLPFIFDLQIPAEYPEEPPSVFYHSKTSERLNPNLYENGKVCLSLLGTWTGPGWTEKSTVLQLIVSIQGLVLVEKPYFNEPGNVPSEERAEEQSLRYNENARLLSLRSAIEIIKRPPAPLKALILRHFRTSGVFDNTTASSSSSSSEGYARVLHRLIPQCKAALDEAS</sequence>
<dbReference type="InterPro" id="IPR016135">
    <property type="entry name" value="UBQ-conjugating_enzyme/RWD"/>
</dbReference>
<dbReference type="Gene3D" id="3.10.110.10">
    <property type="entry name" value="Ubiquitin Conjugating Enzyme"/>
    <property type="match status" value="1"/>
</dbReference>